<dbReference type="GO" id="GO:0009289">
    <property type="term" value="C:pilus"/>
    <property type="evidence" value="ECO:0007669"/>
    <property type="project" value="UniProtKB-SubCell"/>
</dbReference>
<proteinExistence type="inferred from homology"/>
<evidence type="ECO:0000256" key="3">
    <source>
        <dbReference type="ARBA" id="ARBA00022729"/>
    </source>
</evidence>
<dbReference type="KEGG" id="sbg:SBG_2195"/>
<dbReference type="Gene3D" id="2.60.40.1090">
    <property type="entry name" value="Fimbrial-type adhesion domain"/>
    <property type="match status" value="1"/>
</dbReference>
<evidence type="ECO:0000313" key="7">
    <source>
        <dbReference type="Proteomes" id="UP000000289"/>
    </source>
</evidence>
<keyword evidence="4" id="KW-0281">Fimbrium</keyword>
<dbReference type="PANTHER" id="PTHR33420:SF3">
    <property type="entry name" value="FIMBRIAL SUBUNIT ELFA"/>
    <property type="match status" value="1"/>
</dbReference>
<dbReference type="EMBL" id="FR877557">
    <property type="protein sequence ID" value="CCC31255.1"/>
    <property type="molecule type" value="Genomic_DNA"/>
</dbReference>
<name>A0A0K0HD04_SALBC</name>
<dbReference type="RefSeq" id="WP_001233234.1">
    <property type="nucleotide sequence ID" value="NC_015761.1"/>
</dbReference>
<evidence type="ECO:0000256" key="4">
    <source>
        <dbReference type="ARBA" id="ARBA00023263"/>
    </source>
</evidence>
<organism evidence="6 7">
    <name type="scientific">Salmonella bongori (strain ATCC 43975 / DSM 13772 / NCTC 12419)</name>
    <dbReference type="NCBI Taxonomy" id="218493"/>
    <lineage>
        <taxon>Bacteria</taxon>
        <taxon>Pseudomonadati</taxon>
        <taxon>Pseudomonadota</taxon>
        <taxon>Gammaproteobacteria</taxon>
        <taxon>Enterobacterales</taxon>
        <taxon>Enterobacteriaceae</taxon>
        <taxon>Salmonella</taxon>
    </lineage>
</organism>
<comment type="subcellular location">
    <subcellularLocation>
        <location evidence="1">Fimbrium</location>
    </subcellularLocation>
</comment>
<evidence type="ECO:0000256" key="2">
    <source>
        <dbReference type="ARBA" id="ARBA00006671"/>
    </source>
</evidence>
<dbReference type="InterPro" id="IPR036937">
    <property type="entry name" value="Adhesion_dom_fimbrial_sf"/>
</dbReference>
<dbReference type="GeneID" id="44981194"/>
<evidence type="ECO:0000256" key="5">
    <source>
        <dbReference type="SAM" id="SignalP"/>
    </source>
</evidence>
<sequence>MRKVFIWGVLASAVVFSSVAAANSGTINFTGTITSATCTVSPVVGGGVASTIDLGTPGTDLSAAKSVQFSLAPAGPTAAGCLAKTAADISWSAPNMDAAGLGNSGGSATGVSLQLKAKNAATADELVTDTHRTITYTNTGSPASPLTSFEYEAQLVKTVKSGKVSAGSFATSASYTVAYK</sequence>
<dbReference type="eggNOG" id="COG3539">
    <property type="taxonomic scope" value="Bacteria"/>
</dbReference>
<evidence type="ECO:0000313" key="6">
    <source>
        <dbReference type="EMBL" id="CCC31255.1"/>
    </source>
</evidence>
<keyword evidence="3 5" id="KW-0732">Signal</keyword>
<dbReference type="GO" id="GO:0043709">
    <property type="term" value="P:cell adhesion involved in single-species biofilm formation"/>
    <property type="evidence" value="ECO:0007669"/>
    <property type="project" value="TreeGrafter"/>
</dbReference>
<feature type="signal peptide" evidence="5">
    <location>
        <begin position="1"/>
        <end position="21"/>
    </location>
</feature>
<accession>A0A0K0HD04</accession>
<protein>
    <submittedName>
        <fullName evidence="6">Fimbrial protein</fullName>
    </submittedName>
</protein>
<dbReference type="PANTHER" id="PTHR33420">
    <property type="entry name" value="FIMBRIAL SUBUNIT ELFA-RELATED"/>
    <property type="match status" value="1"/>
</dbReference>
<dbReference type="InterPro" id="IPR050263">
    <property type="entry name" value="Bact_Fimbrial_Adh_Pro"/>
</dbReference>
<dbReference type="SUPFAM" id="SSF49401">
    <property type="entry name" value="Bacterial adhesins"/>
    <property type="match status" value="1"/>
</dbReference>
<evidence type="ECO:0000256" key="1">
    <source>
        <dbReference type="ARBA" id="ARBA00004561"/>
    </source>
</evidence>
<reference evidence="6 7" key="1">
    <citation type="journal article" date="2011" name="PLoS Pathog.">
        <title>Salmonella bongori provides insights into the evolution of the Salmonellae.</title>
        <authorList>
            <person name="Fookes M."/>
            <person name="Schroeder G.N."/>
            <person name="Langridge G.C."/>
            <person name="Blondel C.J."/>
            <person name="Mammina C."/>
            <person name="Connor T.R."/>
            <person name="Seth-Smith H."/>
            <person name="Vernikos G.S."/>
            <person name="Robinson K.S."/>
            <person name="Sanders M."/>
            <person name="Petty N.K."/>
            <person name="Kingsley R.A."/>
            <person name="Baumler A.J."/>
            <person name="Nuccio S.P."/>
            <person name="Contreras I."/>
            <person name="Santiviago C.A."/>
            <person name="Maskell D."/>
            <person name="Barrow P."/>
            <person name="Humphrey T."/>
            <person name="Nastasi A."/>
            <person name="Roberts M."/>
            <person name="Frankel G."/>
            <person name="Parkhill J."/>
            <person name="Dougan G."/>
            <person name="Thomson N.R."/>
        </authorList>
    </citation>
    <scope>NUCLEOTIDE SEQUENCE [LARGE SCALE GENOMIC DNA]</scope>
    <source>
        <strain evidence="7">ATCC 43975 / DSM 13772 / NCTC 12419</strain>
    </source>
</reference>
<dbReference type="InterPro" id="IPR008966">
    <property type="entry name" value="Adhesion_dom_sf"/>
</dbReference>
<comment type="similarity">
    <text evidence="2">Belongs to the fimbrial protein family.</text>
</comment>
<dbReference type="Proteomes" id="UP000000289">
    <property type="component" value="Chromosome"/>
</dbReference>
<gene>
    <name evidence="6" type="primary">sbcA</name>
    <name evidence="6" type="ordered locus">SBG_2195</name>
</gene>
<feature type="chain" id="PRO_5005331880" evidence="5">
    <location>
        <begin position="22"/>
        <end position="180"/>
    </location>
</feature>
<dbReference type="AlphaFoldDB" id="A0A0K0HD04"/>